<dbReference type="InterPro" id="IPR002110">
    <property type="entry name" value="Ankyrin_rpt"/>
</dbReference>
<name>A0AAX4I156_9PEZI</name>
<dbReference type="KEGG" id="cdet:87938597"/>
<dbReference type="InterPro" id="IPR055530">
    <property type="entry name" value="DUF7104"/>
</dbReference>
<dbReference type="SUPFAM" id="SSF52540">
    <property type="entry name" value="P-loop containing nucleoside triphosphate hydrolases"/>
    <property type="match status" value="1"/>
</dbReference>
<dbReference type="Pfam" id="PF12796">
    <property type="entry name" value="Ank_2"/>
    <property type="match status" value="1"/>
</dbReference>
<protein>
    <submittedName>
        <fullName evidence="5">NACHT nucleoside triphosphatase, P-loop containing nucleoside triphosphate hydrolase</fullName>
    </submittedName>
</protein>
<dbReference type="GO" id="GO:0016787">
    <property type="term" value="F:hydrolase activity"/>
    <property type="evidence" value="ECO:0007669"/>
    <property type="project" value="UniProtKB-KW"/>
</dbReference>
<dbReference type="RefSeq" id="XP_062774304.1">
    <property type="nucleotide sequence ID" value="XM_062918253.1"/>
</dbReference>
<keyword evidence="1" id="KW-0677">Repeat</keyword>
<evidence type="ECO:0000259" key="3">
    <source>
        <dbReference type="Pfam" id="PF24809"/>
    </source>
</evidence>
<keyword evidence="6" id="KW-1185">Reference proteome</keyword>
<dbReference type="InterPro" id="IPR056884">
    <property type="entry name" value="NPHP3-like_N"/>
</dbReference>
<dbReference type="Pfam" id="PF24809">
    <property type="entry name" value="DUF7708"/>
    <property type="match status" value="1"/>
</dbReference>
<evidence type="ECO:0000256" key="1">
    <source>
        <dbReference type="ARBA" id="ARBA00022737"/>
    </source>
</evidence>
<dbReference type="GeneID" id="87938597"/>
<dbReference type="Gene3D" id="1.25.40.20">
    <property type="entry name" value="Ankyrin repeat-containing domain"/>
    <property type="match status" value="1"/>
</dbReference>
<accession>A0AAX4I156</accession>
<evidence type="ECO:0000313" key="5">
    <source>
        <dbReference type="EMBL" id="WQF77080.1"/>
    </source>
</evidence>
<dbReference type="SMART" id="SM00248">
    <property type="entry name" value="ANK"/>
    <property type="match status" value="5"/>
</dbReference>
<dbReference type="EMBL" id="CP137305">
    <property type="protein sequence ID" value="WQF77080.1"/>
    <property type="molecule type" value="Genomic_DNA"/>
</dbReference>
<dbReference type="InterPro" id="IPR056125">
    <property type="entry name" value="DUF7708"/>
</dbReference>
<feature type="domain" description="DUF7708" evidence="3">
    <location>
        <begin position="74"/>
        <end position="215"/>
    </location>
</feature>
<feature type="repeat" description="ANK" evidence="2">
    <location>
        <begin position="1233"/>
        <end position="1265"/>
    </location>
</feature>
<dbReference type="Gene3D" id="3.40.50.300">
    <property type="entry name" value="P-loop containing nucleotide triphosphate hydrolases"/>
    <property type="match status" value="1"/>
</dbReference>
<feature type="domain" description="Nephrocystin 3-like N-terminal" evidence="4">
    <location>
        <begin position="286"/>
        <end position="461"/>
    </location>
</feature>
<dbReference type="Gene3D" id="1.20.5.340">
    <property type="match status" value="5"/>
</dbReference>
<dbReference type="Proteomes" id="UP001322277">
    <property type="component" value="Chromosome 1"/>
</dbReference>
<gene>
    <name evidence="5" type="ORF">CDEST_02094</name>
</gene>
<evidence type="ECO:0000256" key="2">
    <source>
        <dbReference type="PROSITE-ProRule" id="PRU00023"/>
    </source>
</evidence>
<dbReference type="InterPro" id="IPR036770">
    <property type="entry name" value="Ankyrin_rpt-contain_sf"/>
</dbReference>
<keyword evidence="2" id="KW-0040">ANK repeat</keyword>
<sequence length="1329" mass="147788">MAVAQALRPSGDDFWAAAISTLGDDLTSEIDFTGGSKQTPIDELLAATKEARDGLDAKSWSFTRNGKKVIVRDLLTKVAKWVHHFKEVGDIAVQYDPGHAALPWAGVRFLLNVAVGDLDTYSSILERTVDIAELICRNALIESLLKSVSTAAAEELRRALVKLYATILTYLAKARSYYRKNTAARVIKHGVLASADLDSAFTAITEAQQDVTQCSAVFGLEAQFEMHGELKQMLKGFNDPVKRWNEALSALTDQLDLKRRVEILRWLSDEPHQQHHQQTYGEVMEGTGKWLLQDPTFLQWKNESASSILWLHGIPGSGKSKLTSIVVKDAQDAFSNNQTPAPVYFYCSRNPAEPGRSDPSRIVASFARQLSTPVARGPLLEDAVRVYQKREEDAFASGPLHLEESKDLIIKLLDQYKYATMTIVIDALDECAEASRGRLLELLEDLLMTSPCLLKIFVSSRDDQDIVYRLDTYPNLHLSSDRNSEDIDLFVRTETTHLIGRGELLRSSTRKRELRDKIVNELTDNAHGMFRWASLQLQELCRQRTDEAIVERLGRLPKTLEDLYREILSRIEGFEAETDRLLTRSALSWLLCGQEQLKSDCFLAAVCLTKHDAAYRISKTQLLELCCNLVLYDSTQDAFQFSHLSVREFLESQTVYQLVAVNALVAESCLYIVDEMHKYPVSNPLLEYCDRFWAEHAQKGLHGEQETLTRTLHFFLSKERGTTQVGDWQKRIQRSTARKSLGIGTKLQSSIRTIPSVLLVVCAFDLAGVLSLDEWTHLSTRDPGAFRNTHQEVAAKHGEGKIVAWHLDRNIPFETGEITLTAVAENRGSGHKIMALLLDKRGDEIRITEDVVEAAAENKESGKEIMALLLDKRGDEIRITEDVVEAAAENDESGKEIMALLLDKRGDEVRITENVVKAAAENRRSGQQIMALLLDKRGDEIQITEGMISTIVRTFNHAVVGLLLDKRGDEIQITEVVVKAAAANWRSGRQIIALLLDKRGDEVQITEDVVKTAAEYGSYETMALLLDKRGDEVQITEDVIKAAAGNENSGKEIMELLLDKRGDEVQITQDVVKAAAANLNHGQQIMALLLDKRGDEIQITEVVVKAAAQTAACKQLVGYLLTQRSAETRASITSQACFTASACGQLVSLHYLCQYIPLEKVEPLWDDIGRLYRAAETGNADEIEKLLETAVPLNTRDSFGRTPLWIAAGNGRAKVVELLCQQSEVDVDSLSSSGRSPIFWPSACGNERIVTVLLSAGAKTDFIDAEGQTAVSMARQNGHGNIVRLLLSSEAAKQPKAAWIWVKAWRSWVSRLLIVALLCLVGTVGCAIL</sequence>
<dbReference type="Pfam" id="PF24883">
    <property type="entry name" value="NPHP3_N"/>
    <property type="match status" value="1"/>
</dbReference>
<evidence type="ECO:0000313" key="6">
    <source>
        <dbReference type="Proteomes" id="UP001322277"/>
    </source>
</evidence>
<organism evidence="5 6">
    <name type="scientific">Colletotrichum destructivum</name>
    <dbReference type="NCBI Taxonomy" id="34406"/>
    <lineage>
        <taxon>Eukaryota</taxon>
        <taxon>Fungi</taxon>
        <taxon>Dikarya</taxon>
        <taxon>Ascomycota</taxon>
        <taxon>Pezizomycotina</taxon>
        <taxon>Sordariomycetes</taxon>
        <taxon>Hypocreomycetidae</taxon>
        <taxon>Glomerellales</taxon>
        <taxon>Glomerellaceae</taxon>
        <taxon>Colletotrichum</taxon>
        <taxon>Colletotrichum destructivum species complex</taxon>
    </lineage>
</organism>
<dbReference type="SUPFAM" id="SSF48403">
    <property type="entry name" value="Ankyrin repeat"/>
    <property type="match status" value="1"/>
</dbReference>
<dbReference type="PANTHER" id="PTHR10039">
    <property type="entry name" value="AMELOGENIN"/>
    <property type="match status" value="1"/>
</dbReference>
<dbReference type="PANTHER" id="PTHR10039:SF16">
    <property type="entry name" value="GPI INOSITOL-DEACYLASE"/>
    <property type="match status" value="1"/>
</dbReference>
<proteinExistence type="predicted"/>
<dbReference type="InterPro" id="IPR027417">
    <property type="entry name" value="P-loop_NTPase"/>
</dbReference>
<dbReference type="PROSITE" id="PS50088">
    <property type="entry name" value="ANK_REPEAT"/>
    <property type="match status" value="1"/>
</dbReference>
<evidence type="ECO:0000259" key="4">
    <source>
        <dbReference type="Pfam" id="PF24883"/>
    </source>
</evidence>
<dbReference type="Pfam" id="PF23397">
    <property type="entry name" value="DUF7104"/>
    <property type="match status" value="9"/>
</dbReference>
<keyword evidence="5" id="KW-0378">Hydrolase</keyword>
<reference evidence="6" key="1">
    <citation type="journal article" date="2023" name="bioRxiv">
        <title>Complete genome of the Medicago anthracnose fungus, Colletotrichum destructivum, reveals a mini-chromosome-like region within a core chromosome.</title>
        <authorList>
            <person name="Lapalu N."/>
            <person name="Simon A."/>
            <person name="Lu A."/>
            <person name="Plaumann P.-L."/>
            <person name="Amselem J."/>
            <person name="Pigne S."/>
            <person name="Auger A."/>
            <person name="Koch C."/>
            <person name="Dallery J.-F."/>
            <person name="O'Connell R.J."/>
        </authorList>
    </citation>
    <scope>NUCLEOTIDE SEQUENCE [LARGE SCALE GENOMIC DNA]</scope>
    <source>
        <strain evidence="6">CBS 520.97</strain>
    </source>
</reference>